<dbReference type="EMBL" id="GBXM01004204">
    <property type="protein sequence ID" value="JAI04374.1"/>
    <property type="molecule type" value="Transcribed_RNA"/>
</dbReference>
<sequence>MEQSRAAAAWERTCSFTSQGEAGTPLTDVETVTLIMGHGTYLRKRNIMDL</sequence>
<accession>A0A0E9XRR6</accession>
<name>A0A0E9XRR6_ANGAN</name>
<reference evidence="1" key="2">
    <citation type="journal article" date="2015" name="Fish Shellfish Immunol.">
        <title>Early steps in the European eel (Anguilla anguilla)-Vibrio vulnificus interaction in the gills: Role of the RtxA13 toxin.</title>
        <authorList>
            <person name="Callol A."/>
            <person name="Pajuelo D."/>
            <person name="Ebbesson L."/>
            <person name="Teles M."/>
            <person name="MacKenzie S."/>
            <person name="Amaro C."/>
        </authorList>
    </citation>
    <scope>NUCLEOTIDE SEQUENCE</scope>
</reference>
<reference evidence="1" key="1">
    <citation type="submission" date="2014-11" db="EMBL/GenBank/DDBJ databases">
        <authorList>
            <person name="Amaro Gonzalez C."/>
        </authorList>
    </citation>
    <scope>NUCLEOTIDE SEQUENCE</scope>
</reference>
<evidence type="ECO:0000313" key="1">
    <source>
        <dbReference type="EMBL" id="JAI04374.1"/>
    </source>
</evidence>
<dbReference type="AlphaFoldDB" id="A0A0E9XRR6"/>
<proteinExistence type="predicted"/>
<organism evidence="1">
    <name type="scientific">Anguilla anguilla</name>
    <name type="common">European freshwater eel</name>
    <name type="synonym">Muraena anguilla</name>
    <dbReference type="NCBI Taxonomy" id="7936"/>
    <lineage>
        <taxon>Eukaryota</taxon>
        <taxon>Metazoa</taxon>
        <taxon>Chordata</taxon>
        <taxon>Craniata</taxon>
        <taxon>Vertebrata</taxon>
        <taxon>Euteleostomi</taxon>
        <taxon>Actinopterygii</taxon>
        <taxon>Neopterygii</taxon>
        <taxon>Teleostei</taxon>
        <taxon>Anguilliformes</taxon>
        <taxon>Anguillidae</taxon>
        <taxon>Anguilla</taxon>
    </lineage>
</organism>
<protein>
    <submittedName>
        <fullName evidence="1">Uncharacterized protein</fullName>
    </submittedName>
</protein>